<dbReference type="PANTHER" id="PTHR23199">
    <property type="entry name" value="NEUROTROPHIN 1-RELATED"/>
    <property type="match status" value="1"/>
</dbReference>
<dbReference type="InterPro" id="IPR052444">
    <property type="entry name" value="Spz/Toll_ligand-like"/>
</dbReference>
<dbReference type="GO" id="GO:0005615">
    <property type="term" value="C:extracellular space"/>
    <property type="evidence" value="ECO:0007669"/>
    <property type="project" value="UniProtKB-ARBA"/>
</dbReference>
<reference evidence="6 7" key="1">
    <citation type="submission" date="2024-05" db="EMBL/GenBank/DDBJ databases">
        <authorList>
            <person name="Wallberg A."/>
        </authorList>
    </citation>
    <scope>NUCLEOTIDE SEQUENCE [LARGE SCALE GENOMIC DNA]</scope>
</reference>
<name>A0AAV2SE65_MEGNR</name>
<dbReference type="GO" id="GO:0045087">
    <property type="term" value="P:innate immune response"/>
    <property type="evidence" value="ECO:0007669"/>
    <property type="project" value="TreeGrafter"/>
</dbReference>
<dbReference type="InterPro" id="IPR032104">
    <property type="entry name" value="Spaetzle"/>
</dbReference>
<gene>
    <name evidence="6" type="ORF">MNOR_LOCUS35188</name>
</gene>
<organism evidence="6 7">
    <name type="scientific">Meganyctiphanes norvegica</name>
    <name type="common">Northern krill</name>
    <name type="synonym">Thysanopoda norvegica</name>
    <dbReference type="NCBI Taxonomy" id="48144"/>
    <lineage>
        <taxon>Eukaryota</taxon>
        <taxon>Metazoa</taxon>
        <taxon>Ecdysozoa</taxon>
        <taxon>Arthropoda</taxon>
        <taxon>Crustacea</taxon>
        <taxon>Multicrustacea</taxon>
        <taxon>Malacostraca</taxon>
        <taxon>Eumalacostraca</taxon>
        <taxon>Eucarida</taxon>
        <taxon>Euphausiacea</taxon>
        <taxon>Euphausiidae</taxon>
        <taxon>Meganyctiphanes</taxon>
    </lineage>
</organism>
<keyword evidence="3" id="KW-0325">Glycoprotein</keyword>
<dbReference type="EMBL" id="CAXKWB010057485">
    <property type="protein sequence ID" value="CAL4179493.1"/>
    <property type="molecule type" value="Genomic_DNA"/>
</dbReference>
<evidence type="ECO:0000256" key="1">
    <source>
        <dbReference type="ARBA" id="ARBA00022729"/>
    </source>
</evidence>
<keyword evidence="1 4" id="KW-0732">Signal</keyword>
<dbReference type="GO" id="GO:0005121">
    <property type="term" value="F:Toll binding"/>
    <property type="evidence" value="ECO:0007669"/>
    <property type="project" value="TreeGrafter"/>
</dbReference>
<sequence>MALSSLVILALVGATLGSAPHHQPAYGHRPAYRPAPAYHPAPAYGHHAPKYEHEYCDPTAAPACNANSTLSYCLEDDEYPTYEIKGAISADHLFAKKYADVADQSADDLVDMVTKDQEEAFDYSYYTGASTGDSPYDVTHWAGPEGYICPSDVVYATPKRAANVEGKWRVIVNDVHYYSQTARLETCLFPEAACRALAPCYQSHCTQKSVYHRLLSFDPCDPYKGLFIDIYKLPSACSCHIPA</sequence>
<evidence type="ECO:0000256" key="2">
    <source>
        <dbReference type="ARBA" id="ARBA00023157"/>
    </source>
</evidence>
<evidence type="ECO:0000259" key="5">
    <source>
        <dbReference type="Pfam" id="PF16077"/>
    </source>
</evidence>
<comment type="caution">
    <text evidence="6">The sequence shown here is derived from an EMBL/GenBank/DDBJ whole genome shotgun (WGS) entry which is preliminary data.</text>
</comment>
<keyword evidence="2" id="KW-1015">Disulfide bond</keyword>
<evidence type="ECO:0000256" key="4">
    <source>
        <dbReference type="SAM" id="SignalP"/>
    </source>
</evidence>
<dbReference type="InterPro" id="IPR029034">
    <property type="entry name" value="Cystine-knot_cytokine"/>
</dbReference>
<feature type="chain" id="PRO_5043405099" description="Spaetzle domain-containing protein" evidence="4">
    <location>
        <begin position="18"/>
        <end position="243"/>
    </location>
</feature>
<protein>
    <recommendedName>
        <fullName evidence="5">Spaetzle domain-containing protein</fullName>
    </recommendedName>
</protein>
<dbReference type="GO" id="GO:0021556">
    <property type="term" value="P:central nervous system formation"/>
    <property type="evidence" value="ECO:0007669"/>
    <property type="project" value="TreeGrafter"/>
</dbReference>
<dbReference type="PANTHER" id="PTHR23199:SF12">
    <property type="entry name" value="NEUROTROPHIN 1-RELATED"/>
    <property type="match status" value="1"/>
</dbReference>
<feature type="signal peptide" evidence="4">
    <location>
        <begin position="1"/>
        <end position="17"/>
    </location>
</feature>
<accession>A0AAV2SE65</accession>
<dbReference type="AlphaFoldDB" id="A0AAV2SE65"/>
<keyword evidence="7" id="KW-1185">Reference proteome</keyword>
<dbReference type="SUPFAM" id="SSF57501">
    <property type="entry name" value="Cystine-knot cytokines"/>
    <property type="match status" value="1"/>
</dbReference>
<evidence type="ECO:0000256" key="3">
    <source>
        <dbReference type="ARBA" id="ARBA00023180"/>
    </source>
</evidence>
<dbReference type="GO" id="GO:0008083">
    <property type="term" value="F:growth factor activity"/>
    <property type="evidence" value="ECO:0007669"/>
    <property type="project" value="TreeGrafter"/>
</dbReference>
<proteinExistence type="predicted"/>
<dbReference type="Pfam" id="PF16077">
    <property type="entry name" value="Spaetzle"/>
    <property type="match status" value="1"/>
</dbReference>
<dbReference type="Proteomes" id="UP001497623">
    <property type="component" value="Unassembled WGS sequence"/>
</dbReference>
<evidence type="ECO:0000313" key="6">
    <source>
        <dbReference type="EMBL" id="CAL4179493.1"/>
    </source>
</evidence>
<evidence type="ECO:0000313" key="7">
    <source>
        <dbReference type="Proteomes" id="UP001497623"/>
    </source>
</evidence>
<feature type="domain" description="Spaetzle" evidence="5">
    <location>
        <begin position="147"/>
        <end position="241"/>
    </location>
</feature>
<dbReference type="Gene3D" id="2.10.90.10">
    <property type="entry name" value="Cystine-knot cytokines"/>
    <property type="match status" value="1"/>
</dbReference>
<dbReference type="FunFam" id="2.10.90.10:FF:000035">
    <property type="entry name" value="Spz1"/>
    <property type="match status" value="1"/>
</dbReference>